<reference evidence="1 2" key="1">
    <citation type="submission" date="2019-02" db="EMBL/GenBank/DDBJ databases">
        <title>Deep-cultivation of Planctomycetes and their phenomic and genomic characterization uncovers novel biology.</title>
        <authorList>
            <person name="Wiegand S."/>
            <person name="Jogler M."/>
            <person name="Boedeker C."/>
            <person name="Pinto D."/>
            <person name="Vollmers J."/>
            <person name="Rivas-Marin E."/>
            <person name="Kohn T."/>
            <person name="Peeters S.H."/>
            <person name="Heuer A."/>
            <person name="Rast P."/>
            <person name="Oberbeckmann S."/>
            <person name="Bunk B."/>
            <person name="Jeske O."/>
            <person name="Meyerdierks A."/>
            <person name="Storesund J.E."/>
            <person name="Kallscheuer N."/>
            <person name="Luecker S."/>
            <person name="Lage O.M."/>
            <person name="Pohl T."/>
            <person name="Merkel B.J."/>
            <person name="Hornburger P."/>
            <person name="Mueller R.-W."/>
            <person name="Bruemmer F."/>
            <person name="Labrenz M."/>
            <person name="Spormann A.M."/>
            <person name="Op Den Camp H."/>
            <person name="Overmann J."/>
            <person name="Amann R."/>
            <person name="Jetten M.S.M."/>
            <person name="Mascher T."/>
            <person name="Medema M.H."/>
            <person name="Devos D.P."/>
            <person name="Kaster A.-K."/>
            <person name="Ovreas L."/>
            <person name="Rohde M."/>
            <person name="Galperin M.Y."/>
            <person name="Jogler C."/>
        </authorList>
    </citation>
    <scope>NUCLEOTIDE SEQUENCE [LARGE SCALE GENOMIC DNA]</scope>
    <source>
        <strain evidence="1 2">CA54</strain>
    </source>
</reference>
<dbReference type="EMBL" id="SJPP01000006">
    <property type="protein sequence ID" value="TWU03056.1"/>
    <property type="molecule type" value="Genomic_DNA"/>
</dbReference>
<organism evidence="1 2">
    <name type="scientific">Symmachiella macrocystis</name>
    <dbReference type="NCBI Taxonomy" id="2527985"/>
    <lineage>
        <taxon>Bacteria</taxon>
        <taxon>Pseudomonadati</taxon>
        <taxon>Planctomycetota</taxon>
        <taxon>Planctomycetia</taxon>
        <taxon>Planctomycetales</taxon>
        <taxon>Planctomycetaceae</taxon>
        <taxon>Symmachiella</taxon>
    </lineage>
</organism>
<comment type="caution">
    <text evidence="1">The sequence shown here is derived from an EMBL/GenBank/DDBJ whole genome shotgun (WGS) entry which is preliminary data.</text>
</comment>
<dbReference type="Proteomes" id="UP000320735">
    <property type="component" value="Unassembled WGS sequence"/>
</dbReference>
<evidence type="ECO:0000313" key="2">
    <source>
        <dbReference type="Proteomes" id="UP000320735"/>
    </source>
</evidence>
<gene>
    <name evidence="1" type="ORF">CA54_61400</name>
</gene>
<protein>
    <submittedName>
        <fullName evidence="1">Uncharacterized protein</fullName>
    </submittedName>
</protein>
<evidence type="ECO:0000313" key="1">
    <source>
        <dbReference type="EMBL" id="TWU03056.1"/>
    </source>
</evidence>
<keyword evidence="2" id="KW-1185">Reference proteome</keyword>
<proteinExistence type="predicted"/>
<accession>A0A5C6AVH7</accession>
<dbReference type="AlphaFoldDB" id="A0A5C6AVH7"/>
<sequence>MTTLIATEPRRRLPFVQSAFQKTTTLVRTPTDAEVWRKLPQTTKSPDVVNVGRARRSEPGSGYLMSAKCPRSVLAKRASFPLVWISRRIAA</sequence>
<name>A0A5C6AVH7_9PLAN</name>